<keyword evidence="4" id="KW-0238">DNA-binding</keyword>
<feature type="domain" description="Telomeric single stranded DNA binding POT1/Cdc13" evidence="5">
    <location>
        <begin position="122"/>
        <end position="257"/>
    </location>
</feature>
<evidence type="ECO:0000259" key="5">
    <source>
        <dbReference type="SMART" id="SM00976"/>
    </source>
</evidence>
<evidence type="ECO:0000256" key="2">
    <source>
        <dbReference type="ARBA" id="ARBA00022454"/>
    </source>
</evidence>
<protein>
    <recommendedName>
        <fullName evidence="5">Telomeric single stranded DNA binding POT1/Cdc13 domain-containing protein</fullName>
    </recommendedName>
</protein>
<dbReference type="Pfam" id="PF02765">
    <property type="entry name" value="POT1"/>
    <property type="match status" value="1"/>
</dbReference>
<dbReference type="Pfam" id="PF25507">
    <property type="entry name" value="OB_POT1A"/>
    <property type="match status" value="1"/>
</dbReference>
<evidence type="ECO:0000256" key="3">
    <source>
        <dbReference type="ARBA" id="ARBA00022895"/>
    </source>
</evidence>
<evidence type="ECO:0000256" key="4">
    <source>
        <dbReference type="ARBA" id="ARBA00023125"/>
    </source>
</evidence>
<accession>A0ABD1ZPC2</accession>
<sequence length="611" mass="69252">MDLHDQYKVVFDLRSTLQNIVRPNKIGRLTNSKGAVSRNPALRIRGDHPEAFDIDGRNESSSEERVLWRSTGEKLGEFGVPVQVECGEVSIISVTLLVFSGVAMAPRKRRRYKEGGREHYEYLPLREAVLREGEVNFYGAISEYEKPKPTRGSDFLCTMTVVDMSLDDPGLRLLVFAPEAKCPIVKSLGDIIRFHRVKVSNYKDSPQAVASMNKGSSFILLDGKNGNSYKAYQKSHPAFTFEHHDLLTVEHMRKWISAHPLVTRTSDYLVQIRGIKENYFDLCCKILYVDDRYLPQRVTIIYVWDGTDATPRTLPVLQEEDSLDWATLEDRAPLDTLEAKQIPLPLPPRDVLCDFPPIGTMLPIIPVVPVDSLSGQMPQRGDWVKFRNLAVRTHAGMVEALLTRESKISLLSTDTQLVKNCESGYQERILSEYGRLPQSSAKPPQSLTVTDFENVQFSTLREVLTHEKVTYKFRCLVRVISTFPTQVCNFCVPLPVSEDKVGTESSPVFVYGVRFTLEDPTGRLHAFVFGEDGAKFFNGHPAADLYSDSSLVGALERKVQKLLGYKYLEDGRPALERDPPWIKVCLKSYYTDESKKWESRCYRVFGTTFPG</sequence>
<reference evidence="6 7" key="1">
    <citation type="submission" date="2024-09" db="EMBL/GenBank/DDBJ databases">
        <title>Chromosome-scale assembly of Riccia fluitans.</title>
        <authorList>
            <person name="Paukszto L."/>
            <person name="Sawicki J."/>
            <person name="Karawczyk K."/>
            <person name="Piernik-Szablinska J."/>
            <person name="Szczecinska M."/>
            <person name="Mazdziarz M."/>
        </authorList>
    </citation>
    <scope>NUCLEOTIDE SEQUENCE [LARGE SCALE GENOMIC DNA]</scope>
    <source>
        <strain evidence="6">Rf_01</strain>
        <tissue evidence="6">Aerial parts of the thallus</tissue>
    </source>
</reference>
<keyword evidence="7" id="KW-1185">Reference proteome</keyword>
<evidence type="ECO:0000313" key="7">
    <source>
        <dbReference type="Proteomes" id="UP001605036"/>
    </source>
</evidence>
<dbReference type="PANTHER" id="PTHR14513:SF0">
    <property type="entry name" value="PROTECTION OF TELOMERES PROTEIN 1"/>
    <property type="match status" value="1"/>
</dbReference>
<keyword evidence="3" id="KW-0779">Telomere</keyword>
<dbReference type="GO" id="GO:0000781">
    <property type="term" value="C:chromosome, telomeric region"/>
    <property type="evidence" value="ECO:0007669"/>
    <property type="project" value="UniProtKB-SubCell"/>
</dbReference>
<dbReference type="AlphaFoldDB" id="A0ABD1ZPC2"/>
<dbReference type="SUPFAM" id="SSF50249">
    <property type="entry name" value="Nucleic acid-binding proteins"/>
    <property type="match status" value="2"/>
</dbReference>
<dbReference type="Gene3D" id="2.40.50.140">
    <property type="entry name" value="Nucleic acid-binding proteins"/>
    <property type="match status" value="1"/>
</dbReference>
<gene>
    <name evidence="6" type="ORF">R1flu_021424</name>
</gene>
<keyword evidence="2" id="KW-0158">Chromosome</keyword>
<dbReference type="PANTHER" id="PTHR14513">
    <property type="entry name" value="PROTECTION OF TELOMERES 1"/>
    <property type="match status" value="1"/>
</dbReference>
<evidence type="ECO:0000313" key="6">
    <source>
        <dbReference type="EMBL" id="KAL2653296.1"/>
    </source>
</evidence>
<dbReference type="InterPro" id="IPR028389">
    <property type="entry name" value="POT1"/>
</dbReference>
<dbReference type="EMBL" id="JBHFFA010000001">
    <property type="protein sequence ID" value="KAL2653296.1"/>
    <property type="molecule type" value="Genomic_DNA"/>
</dbReference>
<proteinExistence type="predicted"/>
<evidence type="ECO:0000256" key="1">
    <source>
        <dbReference type="ARBA" id="ARBA00004574"/>
    </source>
</evidence>
<dbReference type="InterPro" id="IPR057620">
    <property type="entry name" value="POT1A/B-like_OB"/>
</dbReference>
<comment type="subcellular location">
    <subcellularLocation>
        <location evidence="1">Chromosome</location>
        <location evidence="1">Telomere</location>
    </subcellularLocation>
</comment>
<dbReference type="Proteomes" id="UP001605036">
    <property type="component" value="Unassembled WGS sequence"/>
</dbReference>
<dbReference type="InterPro" id="IPR011564">
    <property type="entry name" value="Telomer_end-bd_POT1/Cdc13"/>
</dbReference>
<name>A0ABD1ZPC2_9MARC</name>
<dbReference type="SMART" id="SM00976">
    <property type="entry name" value="Telo_bind"/>
    <property type="match status" value="1"/>
</dbReference>
<organism evidence="6 7">
    <name type="scientific">Riccia fluitans</name>
    <dbReference type="NCBI Taxonomy" id="41844"/>
    <lineage>
        <taxon>Eukaryota</taxon>
        <taxon>Viridiplantae</taxon>
        <taxon>Streptophyta</taxon>
        <taxon>Embryophyta</taxon>
        <taxon>Marchantiophyta</taxon>
        <taxon>Marchantiopsida</taxon>
        <taxon>Marchantiidae</taxon>
        <taxon>Marchantiales</taxon>
        <taxon>Ricciaceae</taxon>
        <taxon>Riccia</taxon>
    </lineage>
</organism>
<dbReference type="CDD" id="cd04497">
    <property type="entry name" value="hPOT1_OB1_like"/>
    <property type="match status" value="1"/>
</dbReference>
<comment type="caution">
    <text evidence="6">The sequence shown here is derived from an EMBL/GenBank/DDBJ whole genome shotgun (WGS) entry which is preliminary data.</text>
</comment>
<dbReference type="GO" id="GO:0003677">
    <property type="term" value="F:DNA binding"/>
    <property type="evidence" value="ECO:0007669"/>
    <property type="project" value="UniProtKB-KW"/>
</dbReference>
<dbReference type="InterPro" id="IPR012340">
    <property type="entry name" value="NA-bd_OB-fold"/>
</dbReference>